<sequence length="251" mass="27258">MSDSLNKIQAMRYNRQIVLPQIDLDGQERLLNARVLVMGVGGLGCHAAQSLVASGVGQITLVDDDTVSATNLPRQILFTDASVGQSKVTAARQRLQQLNPDCQINCRDYRPDPQQLDALARQHDVVLDCTDHKTAREQINHSCVNALTPLVSGAAIRFEGQLFVSRFEPDMPCYHCLGNLFTDPVSSCTESGIFSPVVAIIGLQQALIAMQLLAQFGQPPLGKLVLFDALCHQWQTFTVPKSAACSVCGSP</sequence>
<accession>A0A7S9DZX8</accession>
<dbReference type="SUPFAM" id="SSF69572">
    <property type="entry name" value="Activating enzymes of the ubiquitin-like proteins"/>
    <property type="match status" value="1"/>
</dbReference>
<name>A0A7S9DZX8_9ALTE</name>
<dbReference type="InterPro" id="IPR045886">
    <property type="entry name" value="ThiF/MoeB/HesA"/>
</dbReference>
<dbReference type="GO" id="GO:0016779">
    <property type="term" value="F:nucleotidyltransferase activity"/>
    <property type="evidence" value="ECO:0007669"/>
    <property type="project" value="UniProtKB-KW"/>
</dbReference>
<dbReference type="GO" id="GO:0008146">
    <property type="term" value="F:sulfotransferase activity"/>
    <property type="evidence" value="ECO:0007669"/>
    <property type="project" value="TreeGrafter"/>
</dbReference>
<dbReference type="PANTHER" id="PTHR10953">
    <property type="entry name" value="UBIQUITIN-ACTIVATING ENZYME E1"/>
    <property type="match status" value="1"/>
</dbReference>
<dbReference type="GO" id="GO:0008641">
    <property type="term" value="F:ubiquitin-like modifier activating enzyme activity"/>
    <property type="evidence" value="ECO:0007669"/>
    <property type="project" value="InterPro"/>
</dbReference>
<dbReference type="KEGG" id="smaa:IT774_06410"/>
<dbReference type="EMBL" id="CP064795">
    <property type="protein sequence ID" value="QPG06768.1"/>
    <property type="molecule type" value="Genomic_DNA"/>
</dbReference>
<dbReference type="RefSeq" id="WP_195811843.1">
    <property type="nucleotide sequence ID" value="NZ_CP064795.1"/>
</dbReference>
<keyword evidence="4" id="KW-1185">Reference proteome</keyword>
<comment type="similarity">
    <text evidence="1">Belongs to the HesA/MoeB/ThiF family.</text>
</comment>
<keyword evidence="3" id="KW-0548">Nucleotidyltransferase</keyword>
<evidence type="ECO:0000259" key="2">
    <source>
        <dbReference type="Pfam" id="PF00899"/>
    </source>
</evidence>
<feature type="domain" description="THIF-type NAD/FAD binding fold" evidence="2">
    <location>
        <begin position="13"/>
        <end position="246"/>
    </location>
</feature>
<dbReference type="NCBIfam" id="NF004281">
    <property type="entry name" value="PRK05690.1"/>
    <property type="match status" value="1"/>
</dbReference>
<dbReference type="Pfam" id="PF00899">
    <property type="entry name" value="ThiF"/>
    <property type="match status" value="1"/>
</dbReference>
<organism evidence="3 4">
    <name type="scientific">Salinimonas marina</name>
    <dbReference type="NCBI Taxonomy" id="2785918"/>
    <lineage>
        <taxon>Bacteria</taxon>
        <taxon>Pseudomonadati</taxon>
        <taxon>Pseudomonadota</taxon>
        <taxon>Gammaproteobacteria</taxon>
        <taxon>Alteromonadales</taxon>
        <taxon>Alteromonadaceae</taxon>
        <taxon>Alteromonas/Salinimonas group</taxon>
        <taxon>Salinimonas</taxon>
    </lineage>
</organism>
<evidence type="ECO:0000313" key="3">
    <source>
        <dbReference type="EMBL" id="QPG06768.1"/>
    </source>
</evidence>
<dbReference type="Proteomes" id="UP000595095">
    <property type="component" value="Chromosome"/>
</dbReference>
<dbReference type="InterPro" id="IPR035985">
    <property type="entry name" value="Ubiquitin-activating_enz"/>
</dbReference>
<dbReference type="GO" id="GO:0005829">
    <property type="term" value="C:cytosol"/>
    <property type="evidence" value="ECO:0007669"/>
    <property type="project" value="TreeGrafter"/>
</dbReference>
<reference evidence="3 4" key="1">
    <citation type="submission" date="2020-11" db="EMBL/GenBank/DDBJ databases">
        <title>Complete genome sequence for Salinimonas sp. strain G2-b.</title>
        <authorList>
            <person name="Park S.-J."/>
        </authorList>
    </citation>
    <scope>NUCLEOTIDE SEQUENCE [LARGE SCALE GENOMIC DNA]</scope>
    <source>
        <strain evidence="3 4">G2-b</strain>
    </source>
</reference>
<proteinExistence type="inferred from homology"/>
<evidence type="ECO:0000256" key="1">
    <source>
        <dbReference type="ARBA" id="ARBA00009919"/>
    </source>
</evidence>
<dbReference type="PANTHER" id="PTHR10953:SF102">
    <property type="entry name" value="ADENYLYLTRANSFERASE AND SULFURTRANSFERASE MOCS3"/>
    <property type="match status" value="1"/>
</dbReference>
<dbReference type="InterPro" id="IPR000594">
    <property type="entry name" value="ThiF_NAD_FAD-bd"/>
</dbReference>
<evidence type="ECO:0000313" key="4">
    <source>
        <dbReference type="Proteomes" id="UP000595095"/>
    </source>
</evidence>
<gene>
    <name evidence="3" type="primary">moeB</name>
    <name evidence="3" type="ORF">IT774_06410</name>
</gene>
<protein>
    <submittedName>
        <fullName evidence="3">Molybdopterin-synthase adenylyltransferase MoeB</fullName>
    </submittedName>
</protein>
<dbReference type="CDD" id="cd00757">
    <property type="entry name" value="ThiF_MoeB_HesA_family"/>
    <property type="match status" value="1"/>
</dbReference>
<keyword evidence="3" id="KW-0808">Transferase</keyword>
<dbReference type="Gene3D" id="3.40.50.720">
    <property type="entry name" value="NAD(P)-binding Rossmann-like Domain"/>
    <property type="match status" value="1"/>
</dbReference>
<dbReference type="AlphaFoldDB" id="A0A7S9DZX8"/>
<dbReference type="GO" id="GO:0004792">
    <property type="term" value="F:thiosulfate-cyanide sulfurtransferase activity"/>
    <property type="evidence" value="ECO:0007669"/>
    <property type="project" value="TreeGrafter"/>
</dbReference>
<dbReference type="FunFam" id="3.40.50.720:FF:000080">
    <property type="entry name" value="Thiazole biosynthesis adenylyltransferase ThiF"/>
    <property type="match status" value="1"/>
</dbReference>